<dbReference type="PANTHER" id="PTHR10278:SF0">
    <property type="entry name" value="CORTICOTROPIN-RELEASING FACTOR-BINDING PROTEIN"/>
    <property type="match status" value="1"/>
</dbReference>
<evidence type="ECO:0000256" key="9">
    <source>
        <dbReference type="ARBA" id="ARBA00033162"/>
    </source>
</evidence>
<evidence type="ECO:0000256" key="7">
    <source>
        <dbReference type="ARBA" id="ARBA00023180"/>
    </source>
</evidence>
<comment type="similarity">
    <text evidence="2">Belongs to the CRF-binding protein family.</text>
</comment>
<dbReference type="Pfam" id="PF05428">
    <property type="entry name" value="CRF-BP_N"/>
    <property type="match status" value="1"/>
</dbReference>
<organism evidence="13 14">
    <name type="scientific">Priapulus caudatus</name>
    <name type="common">Priapulid worm</name>
    <dbReference type="NCBI Taxonomy" id="37621"/>
    <lineage>
        <taxon>Eukaryota</taxon>
        <taxon>Metazoa</taxon>
        <taxon>Ecdysozoa</taxon>
        <taxon>Scalidophora</taxon>
        <taxon>Priapulida</taxon>
        <taxon>Priapulimorpha</taxon>
        <taxon>Priapulimorphida</taxon>
        <taxon>Priapulidae</taxon>
        <taxon>Priapulus</taxon>
    </lineage>
</organism>
<feature type="signal peptide" evidence="10">
    <location>
        <begin position="1"/>
        <end position="19"/>
    </location>
</feature>
<proteinExistence type="inferred from homology"/>
<keyword evidence="4" id="KW-0964">Secreted</keyword>
<evidence type="ECO:0000256" key="2">
    <source>
        <dbReference type="ARBA" id="ARBA00008313"/>
    </source>
</evidence>
<dbReference type="SUPFAM" id="SSF49854">
    <property type="entry name" value="Spermadhesin, CUB domain"/>
    <property type="match status" value="1"/>
</dbReference>
<evidence type="ECO:0000313" key="13">
    <source>
        <dbReference type="Proteomes" id="UP000695022"/>
    </source>
</evidence>
<evidence type="ECO:0000256" key="4">
    <source>
        <dbReference type="ARBA" id="ARBA00022525"/>
    </source>
</evidence>
<reference evidence="14" key="1">
    <citation type="submission" date="2025-08" db="UniProtKB">
        <authorList>
            <consortium name="RefSeq"/>
        </authorList>
    </citation>
    <scope>IDENTIFICATION</scope>
</reference>
<dbReference type="InterPro" id="IPR056177">
    <property type="entry name" value="CRF-BP_N"/>
</dbReference>
<protein>
    <recommendedName>
        <fullName evidence="3">Corticotropin-releasing factor-binding protein</fullName>
    </recommendedName>
    <alternativeName>
        <fullName evidence="9">Corticotropin-releasing hormone-binding protein</fullName>
    </alternativeName>
</protein>
<evidence type="ECO:0000256" key="8">
    <source>
        <dbReference type="ARBA" id="ARBA00024997"/>
    </source>
</evidence>
<evidence type="ECO:0000256" key="6">
    <source>
        <dbReference type="ARBA" id="ARBA00023157"/>
    </source>
</evidence>
<accession>A0ABM1DNP1</accession>
<evidence type="ECO:0000259" key="11">
    <source>
        <dbReference type="Pfam" id="PF05428"/>
    </source>
</evidence>
<keyword evidence="5 10" id="KW-0732">Signal</keyword>
<evidence type="ECO:0000259" key="12">
    <source>
        <dbReference type="Pfam" id="PF23541"/>
    </source>
</evidence>
<dbReference type="PANTHER" id="PTHR10278">
    <property type="entry name" value="CORTICOTROPIN-RELEASING FACTOR-BINDING PROTEIN"/>
    <property type="match status" value="1"/>
</dbReference>
<comment type="function">
    <text evidence="8">Binds CRF and inactivates it. May prevent inappropriate pituitary-adrenal stimulation in pregnancy.</text>
</comment>
<dbReference type="InterPro" id="IPR056178">
    <property type="entry name" value="CRF-BP_C"/>
</dbReference>
<evidence type="ECO:0000256" key="3">
    <source>
        <dbReference type="ARBA" id="ARBA00015713"/>
    </source>
</evidence>
<dbReference type="InterPro" id="IPR008435">
    <property type="entry name" value="CRF-bd"/>
</dbReference>
<feature type="domain" description="Corticotropin-releasing factor binding protein N-terminal" evidence="11">
    <location>
        <begin position="51"/>
        <end position="170"/>
    </location>
</feature>
<gene>
    <name evidence="14" type="primary">LOC106804755</name>
</gene>
<comment type="subcellular location">
    <subcellularLocation>
        <location evidence="1">Secreted</location>
    </subcellularLocation>
</comment>
<evidence type="ECO:0000256" key="10">
    <source>
        <dbReference type="SAM" id="SignalP"/>
    </source>
</evidence>
<name>A0ABM1DNP1_PRICU</name>
<sequence length="324" mass="36786">MKILIATFLLGFFTPLVIASALHRNIKNALFARVVRQSEDIAEESPDEPLRHRLECVQMINLGGEYYFQSTGDDAIGDCAMYLQGQPDQLIEIEFKSFDVKCEDAGLVSVVDGWELDGQFFPSDEDRLSFDERYRLFCDNGPLKFVAHQNVAMMHWRIPVATQGFVVNIRFFYNPKPCNVLFGGKTGKYTLTNYGHQNNCSFAVIYPVLVRITGIMIGVDKQIGVASQLQLESRVMTQCEKRGYHDFLEIKSGGMESLDTSYMPSFWKICGAELNPDELDFPLPCGTSALRLVSRGRYFNSVEFQFDELPQQLMDAYGPRMCFS</sequence>
<keyword evidence="7" id="KW-0325">Glycoprotein</keyword>
<feature type="chain" id="PRO_5045317028" description="Corticotropin-releasing factor-binding protein" evidence="10">
    <location>
        <begin position="20"/>
        <end position="324"/>
    </location>
</feature>
<dbReference type="Proteomes" id="UP000695022">
    <property type="component" value="Unplaced"/>
</dbReference>
<keyword evidence="6" id="KW-1015">Disulfide bond</keyword>
<dbReference type="Pfam" id="PF23541">
    <property type="entry name" value="CRF-BP_C"/>
    <property type="match status" value="1"/>
</dbReference>
<dbReference type="InterPro" id="IPR035914">
    <property type="entry name" value="Sperma_CUB_dom_sf"/>
</dbReference>
<dbReference type="RefSeq" id="XP_014661562.1">
    <property type="nucleotide sequence ID" value="XM_014806076.1"/>
</dbReference>
<evidence type="ECO:0000256" key="1">
    <source>
        <dbReference type="ARBA" id="ARBA00004613"/>
    </source>
</evidence>
<dbReference type="GeneID" id="106804755"/>
<evidence type="ECO:0000313" key="14">
    <source>
        <dbReference type="RefSeq" id="XP_014661562.1"/>
    </source>
</evidence>
<feature type="domain" description="Corticotropin-releasing factor binding protein C-terminal" evidence="12">
    <location>
        <begin position="185"/>
        <end position="312"/>
    </location>
</feature>
<evidence type="ECO:0000256" key="5">
    <source>
        <dbReference type="ARBA" id="ARBA00022729"/>
    </source>
</evidence>
<keyword evidence="13" id="KW-1185">Reference proteome</keyword>